<keyword evidence="3 4" id="KW-0408">Iron</keyword>
<dbReference type="PANTHER" id="PTHR40394:SF2">
    <property type="entry name" value="QUINOL:CYTOCHROME C OXIDOREDUCTASE MEMBRANE PROTEIN"/>
    <property type="match status" value="1"/>
</dbReference>
<organism evidence="7 8">
    <name type="scientific">Labilithrix luteola</name>
    <dbReference type="NCBI Taxonomy" id="1391654"/>
    <lineage>
        <taxon>Bacteria</taxon>
        <taxon>Pseudomonadati</taxon>
        <taxon>Myxococcota</taxon>
        <taxon>Polyangia</taxon>
        <taxon>Polyangiales</taxon>
        <taxon>Labilitrichaceae</taxon>
        <taxon>Labilithrix</taxon>
    </lineage>
</organism>
<keyword evidence="1 4" id="KW-0349">Heme</keyword>
<accession>A0A0K1PVF4</accession>
<evidence type="ECO:0000313" key="7">
    <source>
        <dbReference type="EMBL" id="AKU97513.1"/>
    </source>
</evidence>
<feature type="domain" description="Cytochrome c" evidence="6">
    <location>
        <begin position="79"/>
        <end position="162"/>
    </location>
</feature>
<dbReference type="Proteomes" id="UP000064967">
    <property type="component" value="Chromosome"/>
</dbReference>
<dbReference type="AlphaFoldDB" id="A0A0K1PVF4"/>
<gene>
    <name evidence="7" type="ORF">AKJ09_04177</name>
</gene>
<keyword evidence="2 4" id="KW-0479">Metal-binding</keyword>
<dbReference type="Gene3D" id="1.10.760.10">
    <property type="entry name" value="Cytochrome c-like domain"/>
    <property type="match status" value="1"/>
</dbReference>
<evidence type="ECO:0000313" key="8">
    <source>
        <dbReference type="Proteomes" id="UP000064967"/>
    </source>
</evidence>
<evidence type="ECO:0000256" key="4">
    <source>
        <dbReference type="PROSITE-ProRule" id="PRU00433"/>
    </source>
</evidence>
<dbReference type="GO" id="GO:0020037">
    <property type="term" value="F:heme binding"/>
    <property type="evidence" value="ECO:0007669"/>
    <property type="project" value="InterPro"/>
</dbReference>
<name>A0A0K1PVF4_9BACT</name>
<dbReference type="EMBL" id="CP012333">
    <property type="protein sequence ID" value="AKU97513.1"/>
    <property type="molecule type" value="Genomic_DNA"/>
</dbReference>
<dbReference type="Pfam" id="PF13442">
    <property type="entry name" value="Cytochrome_CBB3"/>
    <property type="match status" value="1"/>
</dbReference>
<dbReference type="KEGG" id="llu:AKJ09_04177"/>
<sequence>MKPRWLGLAVFLLVGCDNRQAFHTPDPTLARMLEQRRADAFGATTAFDNGMVMRTPPHGTVSTDAEDSEEAPPPPITRALLDLGRKRFETTCATCHGIAGDGRSAIAAKMELRKPPSLFAQRHTRARLYTVATHGYGLMPSYKEFLDREERWAVASYILALKLSQSAKASDLPPDVQRTLAEETR</sequence>
<dbReference type="STRING" id="1391654.AKJ09_04177"/>
<evidence type="ECO:0000256" key="1">
    <source>
        <dbReference type="ARBA" id="ARBA00022617"/>
    </source>
</evidence>
<dbReference type="RefSeq" id="WP_146648635.1">
    <property type="nucleotide sequence ID" value="NZ_CP012333.1"/>
</dbReference>
<dbReference type="SUPFAM" id="SSF46626">
    <property type="entry name" value="Cytochrome c"/>
    <property type="match status" value="1"/>
</dbReference>
<dbReference type="InterPro" id="IPR036909">
    <property type="entry name" value="Cyt_c-like_dom_sf"/>
</dbReference>
<evidence type="ECO:0000256" key="3">
    <source>
        <dbReference type="ARBA" id="ARBA00023004"/>
    </source>
</evidence>
<dbReference type="InterPro" id="IPR009056">
    <property type="entry name" value="Cyt_c-like_dom"/>
</dbReference>
<keyword evidence="8" id="KW-1185">Reference proteome</keyword>
<evidence type="ECO:0000256" key="5">
    <source>
        <dbReference type="SAM" id="MobiDB-lite"/>
    </source>
</evidence>
<feature type="region of interest" description="Disordered" evidence="5">
    <location>
        <begin position="52"/>
        <end position="74"/>
    </location>
</feature>
<dbReference type="GO" id="GO:0046872">
    <property type="term" value="F:metal ion binding"/>
    <property type="evidence" value="ECO:0007669"/>
    <property type="project" value="UniProtKB-KW"/>
</dbReference>
<protein>
    <submittedName>
        <fullName evidence="7">ABC-type Fe3+ transport system protein</fullName>
    </submittedName>
</protein>
<evidence type="ECO:0000259" key="6">
    <source>
        <dbReference type="PROSITE" id="PS51007"/>
    </source>
</evidence>
<dbReference type="PROSITE" id="PS51257">
    <property type="entry name" value="PROKAR_LIPOPROTEIN"/>
    <property type="match status" value="1"/>
</dbReference>
<proteinExistence type="predicted"/>
<dbReference type="PROSITE" id="PS51007">
    <property type="entry name" value="CYTC"/>
    <property type="match status" value="1"/>
</dbReference>
<evidence type="ECO:0000256" key="2">
    <source>
        <dbReference type="ARBA" id="ARBA00022723"/>
    </source>
</evidence>
<reference evidence="7 8" key="1">
    <citation type="submission" date="2015-08" db="EMBL/GenBank/DDBJ databases">
        <authorList>
            <person name="Babu N.S."/>
            <person name="Beckwith C.J."/>
            <person name="Beseler K.G."/>
            <person name="Brison A."/>
            <person name="Carone J.V."/>
            <person name="Caskin T.P."/>
            <person name="Diamond M."/>
            <person name="Durham M.E."/>
            <person name="Foxe J.M."/>
            <person name="Go M."/>
            <person name="Henderson B.A."/>
            <person name="Jones I.B."/>
            <person name="McGettigan J.A."/>
            <person name="Micheletti S.J."/>
            <person name="Nasrallah M.E."/>
            <person name="Ortiz D."/>
            <person name="Piller C.R."/>
            <person name="Privatt S.R."/>
            <person name="Schneider S.L."/>
            <person name="Sharp S."/>
            <person name="Smith T.C."/>
            <person name="Stanton J.D."/>
            <person name="Ullery H.E."/>
            <person name="Wilson R.J."/>
            <person name="Serrano M.G."/>
            <person name="Buck G."/>
            <person name="Lee V."/>
            <person name="Wang Y."/>
            <person name="Carvalho R."/>
            <person name="Voegtly L."/>
            <person name="Shi R."/>
            <person name="Duckworth R."/>
            <person name="Johnson A."/>
            <person name="Loviza R."/>
            <person name="Walstead R."/>
            <person name="Shah Z."/>
            <person name="Kiflezghi M."/>
            <person name="Wade K."/>
            <person name="Ball S.L."/>
            <person name="Bradley K.W."/>
            <person name="Asai D.J."/>
            <person name="Bowman C.A."/>
            <person name="Russell D.A."/>
            <person name="Pope W.H."/>
            <person name="Jacobs-Sera D."/>
            <person name="Hendrix R.W."/>
            <person name="Hatfull G.F."/>
        </authorList>
    </citation>
    <scope>NUCLEOTIDE SEQUENCE [LARGE SCALE GENOMIC DNA]</scope>
    <source>
        <strain evidence="7 8">DSM 27648</strain>
    </source>
</reference>
<dbReference type="PANTHER" id="PTHR40394">
    <property type="entry name" value="LIPOPROTEIN-RELATED"/>
    <property type="match status" value="1"/>
</dbReference>
<dbReference type="OrthoDB" id="9773456at2"/>
<dbReference type="GO" id="GO:0009055">
    <property type="term" value="F:electron transfer activity"/>
    <property type="evidence" value="ECO:0007669"/>
    <property type="project" value="InterPro"/>
</dbReference>